<sequence>MKCLIPTRMFVLLFMFLSINSFACDCDCQGDCSFKGIIDQTEFIALVKVIEYSDYLYYKDDRGYDKKMPFSTTVEIVKIYQGNESRKRIKIWGDDGMLCRPYASTFQLGSYYIIAPRKIKQDSEFGKKDDFHLFSCWTDYLAVDLDKNRIFGTYSKQIKNISLTDFEGDFKN</sequence>
<organism evidence="2 3">
    <name type="scientific">Aquimarina spongiae</name>
    <dbReference type="NCBI Taxonomy" id="570521"/>
    <lineage>
        <taxon>Bacteria</taxon>
        <taxon>Pseudomonadati</taxon>
        <taxon>Bacteroidota</taxon>
        <taxon>Flavobacteriia</taxon>
        <taxon>Flavobacteriales</taxon>
        <taxon>Flavobacteriaceae</taxon>
        <taxon>Aquimarina</taxon>
    </lineage>
</organism>
<keyword evidence="3" id="KW-1185">Reference proteome</keyword>
<dbReference type="RefSeq" id="WP_073318668.1">
    <property type="nucleotide sequence ID" value="NZ_FQYP01000007.1"/>
</dbReference>
<gene>
    <name evidence="2" type="ORF">SAMN04488508_107118</name>
</gene>
<evidence type="ECO:0000256" key="1">
    <source>
        <dbReference type="SAM" id="SignalP"/>
    </source>
</evidence>
<dbReference type="STRING" id="570521.SAMN04488508_107118"/>
<evidence type="ECO:0008006" key="4">
    <source>
        <dbReference type="Google" id="ProtNLM"/>
    </source>
</evidence>
<name>A0A1M6I4R8_9FLAO</name>
<protein>
    <recommendedName>
        <fullName evidence="4">Tissue inhibitor of metalloproteinase</fullName>
    </recommendedName>
</protein>
<proteinExistence type="predicted"/>
<dbReference type="EMBL" id="FQYP01000007">
    <property type="protein sequence ID" value="SHJ29476.1"/>
    <property type="molecule type" value="Genomic_DNA"/>
</dbReference>
<dbReference type="OrthoDB" id="983044at2"/>
<accession>A0A1M6I4R8</accession>
<reference evidence="3" key="1">
    <citation type="submission" date="2016-11" db="EMBL/GenBank/DDBJ databases">
        <authorList>
            <person name="Varghese N."/>
            <person name="Submissions S."/>
        </authorList>
    </citation>
    <scope>NUCLEOTIDE SEQUENCE [LARGE SCALE GENOMIC DNA]</scope>
    <source>
        <strain evidence="3">DSM 22623</strain>
    </source>
</reference>
<dbReference type="AlphaFoldDB" id="A0A1M6I4R8"/>
<keyword evidence="1" id="KW-0732">Signal</keyword>
<evidence type="ECO:0000313" key="2">
    <source>
        <dbReference type="EMBL" id="SHJ29476.1"/>
    </source>
</evidence>
<feature type="signal peptide" evidence="1">
    <location>
        <begin position="1"/>
        <end position="23"/>
    </location>
</feature>
<feature type="chain" id="PRO_5013178131" description="Tissue inhibitor of metalloproteinase" evidence="1">
    <location>
        <begin position="24"/>
        <end position="172"/>
    </location>
</feature>
<dbReference type="Proteomes" id="UP000184432">
    <property type="component" value="Unassembled WGS sequence"/>
</dbReference>
<evidence type="ECO:0000313" key="3">
    <source>
        <dbReference type="Proteomes" id="UP000184432"/>
    </source>
</evidence>